<dbReference type="SUPFAM" id="SSF52172">
    <property type="entry name" value="CheY-like"/>
    <property type="match status" value="1"/>
</dbReference>
<dbReference type="STRING" id="728005.SAMN04488059_103164"/>
<dbReference type="InterPro" id="IPR050595">
    <property type="entry name" value="Bact_response_regulator"/>
</dbReference>
<dbReference type="Pfam" id="PF00072">
    <property type="entry name" value="Response_reg"/>
    <property type="match status" value="1"/>
</dbReference>
<keyword evidence="1 2" id="KW-0597">Phosphoprotein</keyword>
<organism evidence="4 5">
    <name type="scientific">Devosia psychrophila</name>
    <dbReference type="NCBI Taxonomy" id="728005"/>
    <lineage>
        <taxon>Bacteria</taxon>
        <taxon>Pseudomonadati</taxon>
        <taxon>Pseudomonadota</taxon>
        <taxon>Alphaproteobacteria</taxon>
        <taxon>Hyphomicrobiales</taxon>
        <taxon>Devosiaceae</taxon>
        <taxon>Devosia</taxon>
    </lineage>
</organism>
<evidence type="ECO:0000259" key="3">
    <source>
        <dbReference type="PROSITE" id="PS50110"/>
    </source>
</evidence>
<dbReference type="PROSITE" id="PS50110">
    <property type="entry name" value="RESPONSE_REGULATORY"/>
    <property type="match status" value="1"/>
</dbReference>
<dbReference type="InterPro" id="IPR011006">
    <property type="entry name" value="CheY-like_superfamily"/>
</dbReference>
<dbReference type="InterPro" id="IPR001789">
    <property type="entry name" value="Sig_transdc_resp-reg_receiver"/>
</dbReference>
<sequence length="115" mass="12487">MTGSKILIVEDEADHGVELKRILERNGHKVLGPAPDCSSALEILWRERPDFAFVDTHLGSETCEAVLEECEKQDVPVIITTSMNLGTPGFIGTRSSIGKPLAEDEVNTAVLRLSA</sequence>
<reference evidence="4 5" key="1">
    <citation type="submission" date="2016-10" db="EMBL/GenBank/DDBJ databases">
        <authorList>
            <person name="de Groot N.N."/>
        </authorList>
    </citation>
    <scope>NUCLEOTIDE SEQUENCE [LARGE SCALE GENOMIC DNA]</scope>
    <source>
        <strain evidence="4 5">CGMCC 1.10210</strain>
    </source>
</reference>
<evidence type="ECO:0000313" key="4">
    <source>
        <dbReference type="EMBL" id="SFC25422.1"/>
    </source>
</evidence>
<accession>A0A1I1HPD1</accession>
<evidence type="ECO:0000256" key="2">
    <source>
        <dbReference type="PROSITE-ProRule" id="PRU00169"/>
    </source>
</evidence>
<proteinExistence type="predicted"/>
<dbReference type="EMBL" id="FOMB01000003">
    <property type="protein sequence ID" value="SFC25422.1"/>
    <property type="molecule type" value="Genomic_DNA"/>
</dbReference>
<protein>
    <submittedName>
        <fullName evidence="4">Response regulator receiver domain-containing protein</fullName>
    </submittedName>
</protein>
<evidence type="ECO:0000256" key="1">
    <source>
        <dbReference type="ARBA" id="ARBA00022553"/>
    </source>
</evidence>
<gene>
    <name evidence="4" type="ORF">SAMN04488059_103164</name>
</gene>
<dbReference type="AlphaFoldDB" id="A0A1I1HPD1"/>
<dbReference type="OrthoDB" id="7060229at2"/>
<evidence type="ECO:0000313" key="5">
    <source>
        <dbReference type="Proteomes" id="UP000182258"/>
    </source>
</evidence>
<dbReference type="GO" id="GO:0000160">
    <property type="term" value="P:phosphorelay signal transduction system"/>
    <property type="evidence" value="ECO:0007669"/>
    <property type="project" value="InterPro"/>
</dbReference>
<dbReference type="Proteomes" id="UP000182258">
    <property type="component" value="Unassembled WGS sequence"/>
</dbReference>
<dbReference type="PANTHER" id="PTHR44591:SF20">
    <property type="entry name" value="PROTEIN PILH"/>
    <property type="match status" value="1"/>
</dbReference>
<feature type="domain" description="Response regulatory" evidence="3">
    <location>
        <begin position="5"/>
        <end position="114"/>
    </location>
</feature>
<name>A0A1I1HPD1_9HYPH</name>
<feature type="modified residue" description="4-aspartylphosphate" evidence="2">
    <location>
        <position position="55"/>
    </location>
</feature>
<dbReference type="RefSeq" id="WP_052952709.1">
    <property type="nucleotide sequence ID" value="NZ_FOMB01000003.1"/>
</dbReference>
<dbReference type="PANTHER" id="PTHR44591">
    <property type="entry name" value="STRESS RESPONSE REGULATOR PROTEIN 1"/>
    <property type="match status" value="1"/>
</dbReference>
<dbReference type="Gene3D" id="3.40.50.2300">
    <property type="match status" value="1"/>
</dbReference>